<evidence type="ECO:0000259" key="2">
    <source>
        <dbReference type="Pfam" id="PF13115"/>
    </source>
</evidence>
<keyword evidence="4" id="KW-1185">Reference proteome</keyword>
<protein>
    <recommendedName>
        <fullName evidence="2">YtkA-like domain-containing protein</fullName>
    </recommendedName>
</protein>
<evidence type="ECO:0000256" key="1">
    <source>
        <dbReference type="SAM" id="MobiDB-lite"/>
    </source>
</evidence>
<reference evidence="3" key="2">
    <citation type="submission" date="2020-09" db="EMBL/GenBank/DDBJ databases">
        <authorList>
            <person name="Sun Q."/>
            <person name="Zhou Y."/>
        </authorList>
    </citation>
    <scope>NUCLEOTIDE SEQUENCE</scope>
    <source>
        <strain evidence="3">CGMCC 1.12153</strain>
    </source>
</reference>
<proteinExistence type="predicted"/>
<evidence type="ECO:0000313" key="3">
    <source>
        <dbReference type="EMBL" id="GGF24503.1"/>
    </source>
</evidence>
<name>A0A917B6M6_HALAA</name>
<comment type="caution">
    <text evidence="3">The sequence shown here is derived from an EMBL/GenBank/DDBJ whole genome shotgun (WGS) entry which is preliminary data.</text>
</comment>
<gene>
    <name evidence="3" type="ORF">GCM10010954_24250</name>
</gene>
<feature type="domain" description="YtkA-like" evidence="2">
    <location>
        <begin position="152"/>
        <end position="232"/>
    </location>
</feature>
<organism evidence="3 4">
    <name type="scientific">Halobacillus andaensis</name>
    <dbReference type="NCBI Taxonomy" id="1176239"/>
    <lineage>
        <taxon>Bacteria</taxon>
        <taxon>Bacillati</taxon>
        <taxon>Bacillota</taxon>
        <taxon>Bacilli</taxon>
        <taxon>Bacillales</taxon>
        <taxon>Bacillaceae</taxon>
        <taxon>Halobacillus</taxon>
    </lineage>
</organism>
<dbReference type="PROSITE" id="PS51257">
    <property type="entry name" value="PROKAR_LIPOPROTEIN"/>
    <property type="match status" value="1"/>
</dbReference>
<sequence>MIKHWIIFISIIFLAACGTSQDNESSSEEDEEIVQPEVEVVFEDEPLPVGEETSIQAIVTANNDPITDADYVEFEIWNDAQGEDESETIEAEHQEEGLYEINYSFDEDGTYQVIAHTQARNVHTMPQVEVQVGEEQSSHEHDMEEESRHDHDEKEFTVHFMKDEDFSSNEDSELMTHIEQDGEPFEEGEVSFEISSNQLDKHEFIDAEEVEPGAYRAAFEFPSTGDYLINVHYEKPEEDIHGHKEEEIIVN</sequence>
<feature type="compositionally biased region" description="Basic and acidic residues" evidence="1">
    <location>
        <begin position="136"/>
        <end position="152"/>
    </location>
</feature>
<accession>A0A917B6M6</accession>
<feature type="region of interest" description="Disordered" evidence="1">
    <location>
        <begin position="133"/>
        <end position="152"/>
    </location>
</feature>
<dbReference type="Proteomes" id="UP000660110">
    <property type="component" value="Unassembled WGS sequence"/>
</dbReference>
<feature type="domain" description="YtkA-like" evidence="2">
    <location>
        <begin position="37"/>
        <end position="116"/>
    </location>
</feature>
<dbReference type="Pfam" id="PF13115">
    <property type="entry name" value="YtkA"/>
    <property type="match status" value="2"/>
</dbReference>
<reference evidence="3" key="1">
    <citation type="journal article" date="2014" name="Int. J. Syst. Evol. Microbiol.">
        <title>Complete genome sequence of Corynebacterium casei LMG S-19264T (=DSM 44701T), isolated from a smear-ripened cheese.</title>
        <authorList>
            <consortium name="US DOE Joint Genome Institute (JGI-PGF)"/>
            <person name="Walter F."/>
            <person name="Albersmeier A."/>
            <person name="Kalinowski J."/>
            <person name="Ruckert C."/>
        </authorList>
    </citation>
    <scope>NUCLEOTIDE SEQUENCE</scope>
    <source>
        <strain evidence="3">CGMCC 1.12153</strain>
    </source>
</reference>
<dbReference type="AlphaFoldDB" id="A0A917B6M6"/>
<dbReference type="EMBL" id="BMEL01000003">
    <property type="protein sequence ID" value="GGF24503.1"/>
    <property type="molecule type" value="Genomic_DNA"/>
</dbReference>
<dbReference type="RefSeq" id="WP_188377784.1">
    <property type="nucleotide sequence ID" value="NZ_BMEL01000003.1"/>
</dbReference>
<evidence type="ECO:0000313" key="4">
    <source>
        <dbReference type="Proteomes" id="UP000660110"/>
    </source>
</evidence>
<dbReference type="InterPro" id="IPR032693">
    <property type="entry name" value="YtkA-like_dom"/>
</dbReference>